<dbReference type="PROSITE" id="PS00107">
    <property type="entry name" value="PROTEIN_KINASE_ATP"/>
    <property type="match status" value="1"/>
</dbReference>
<feature type="domain" description="Protein kinase" evidence="5">
    <location>
        <begin position="83"/>
        <end position="295"/>
    </location>
</feature>
<keyword evidence="6" id="KW-0808">Transferase</keyword>
<dbReference type="GO" id="GO:0004674">
    <property type="term" value="F:protein serine/threonine kinase activity"/>
    <property type="evidence" value="ECO:0007669"/>
    <property type="project" value="UniProtKB-KW"/>
</dbReference>
<dbReference type="SUPFAM" id="SSF56112">
    <property type="entry name" value="Protein kinase-like (PK-like)"/>
    <property type="match status" value="1"/>
</dbReference>
<dbReference type="GeneID" id="36400368"/>
<name>A0A0P1AAE5_PLAHL</name>
<dbReference type="Proteomes" id="UP000054928">
    <property type="component" value="Unassembled WGS sequence"/>
</dbReference>
<keyword evidence="6" id="KW-0418">Kinase</keyword>
<accession>A0A0P1AAE5</accession>
<evidence type="ECO:0000256" key="2">
    <source>
        <dbReference type="ARBA" id="ARBA00022840"/>
    </source>
</evidence>
<keyword evidence="7" id="KW-1185">Reference proteome</keyword>
<dbReference type="InterPro" id="IPR011009">
    <property type="entry name" value="Kinase-like_dom_sf"/>
</dbReference>
<keyword evidence="2 3" id="KW-0067">ATP-binding</keyword>
<keyword evidence="1 3" id="KW-0547">Nucleotide-binding</keyword>
<dbReference type="RefSeq" id="XP_024573901.1">
    <property type="nucleotide sequence ID" value="XM_024722867.1"/>
</dbReference>
<dbReference type="OrthoDB" id="40902at2759"/>
<dbReference type="AlphaFoldDB" id="A0A0P1AAE5"/>
<evidence type="ECO:0000256" key="3">
    <source>
        <dbReference type="PROSITE-ProRule" id="PRU10141"/>
    </source>
</evidence>
<dbReference type="InterPro" id="IPR017441">
    <property type="entry name" value="Protein_kinase_ATP_BS"/>
</dbReference>
<dbReference type="EMBL" id="CCYD01000288">
    <property type="protein sequence ID" value="CEG37532.1"/>
    <property type="molecule type" value="Genomic_DNA"/>
</dbReference>
<evidence type="ECO:0000256" key="1">
    <source>
        <dbReference type="ARBA" id="ARBA00022741"/>
    </source>
</evidence>
<dbReference type="GO" id="GO:0005524">
    <property type="term" value="F:ATP binding"/>
    <property type="evidence" value="ECO:0007669"/>
    <property type="project" value="UniProtKB-UniRule"/>
</dbReference>
<evidence type="ECO:0000313" key="6">
    <source>
        <dbReference type="EMBL" id="CEG37532.1"/>
    </source>
</evidence>
<dbReference type="PROSITE" id="PS00108">
    <property type="entry name" value="PROTEIN_KINASE_ST"/>
    <property type="match status" value="1"/>
</dbReference>
<evidence type="ECO:0000313" key="7">
    <source>
        <dbReference type="Proteomes" id="UP000054928"/>
    </source>
</evidence>
<dbReference type="PANTHER" id="PTHR24347">
    <property type="entry name" value="SERINE/THREONINE-PROTEIN KINASE"/>
    <property type="match status" value="1"/>
</dbReference>
<dbReference type="STRING" id="4781.A0A0P1AAE5"/>
<dbReference type="PROSITE" id="PS50011">
    <property type="entry name" value="PROTEIN_KINASE_DOM"/>
    <property type="match status" value="1"/>
</dbReference>
<dbReference type="OMA" id="ENIXLAN"/>
<dbReference type="Pfam" id="PF00069">
    <property type="entry name" value="Pkinase"/>
    <property type="match status" value="1"/>
</dbReference>
<dbReference type="InterPro" id="IPR000719">
    <property type="entry name" value="Prot_kinase_dom"/>
</dbReference>
<comment type="similarity">
    <text evidence="4">Belongs to the protein kinase superfamily.</text>
</comment>
<protein>
    <submittedName>
        <fullName evidence="6">Camk protein kinase</fullName>
    </submittedName>
</protein>
<dbReference type="SMART" id="SM00220">
    <property type="entry name" value="S_TKc"/>
    <property type="match status" value="1"/>
</dbReference>
<keyword evidence="4" id="KW-0723">Serine/threonine-protein kinase</keyword>
<organism evidence="6 7">
    <name type="scientific">Plasmopara halstedii</name>
    <name type="common">Downy mildew of sunflower</name>
    <dbReference type="NCBI Taxonomy" id="4781"/>
    <lineage>
        <taxon>Eukaryota</taxon>
        <taxon>Sar</taxon>
        <taxon>Stramenopiles</taxon>
        <taxon>Oomycota</taxon>
        <taxon>Peronosporomycetes</taxon>
        <taxon>Peronosporales</taxon>
        <taxon>Peronosporaceae</taxon>
        <taxon>Plasmopara</taxon>
    </lineage>
</organism>
<sequence length="295" mass="33165">MIYGSFTTYFPRRMAGAAALCAAVAYSVSLQPPARQDAHRTMGGDVRCALLIPDTATSVRKQQRGHNRMDSWLVTRRHLQQEYVLEGVIGEGGFGLVHVGRHRGSNARVAIKRVSKQRTTRENFLQEVAILQQVGGTHNVLALREAFETSDAYVLVTELVTGGELYDDLVQHGVFEEDRAKDLVRELASTLEYLHSRKVVHADLKPENILLSRDNETGLRLIDFGQSFRLNDNSRPQLDVCTTAYASPEVMQHRTSGCAMDMKNYKNEFSMEILTVRLRDGLVSRTVHKISFVEC</sequence>
<reference evidence="7" key="1">
    <citation type="submission" date="2014-09" db="EMBL/GenBank/DDBJ databases">
        <authorList>
            <person name="Sharma Rahul"/>
            <person name="Thines Marco"/>
        </authorList>
    </citation>
    <scope>NUCLEOTIDE SEQUENCE [LARGE SCALE GENOMIC DNA]</scope>
</reference>
<dbReference type="Gene3D" id="1.10.510.10">
    <property type="entry name" value="Transferase(Phosphotransferase) domain 1"/>
    <property type="match status" value="1"/>
</dbReference>
<evidence type="ECO:0000259" key="5">
    <source>
        <dbReference type="PROSITE" id="PS50011"/>
    </source>
</evidence>
<proteinExistence type="inferred from homology"/>
<evidence type="ECO:0000256" key="4">
    <source>
        <dbReference type="RuleBase" id="RU000304"/>
    </source>
</evidence>
<dbReference type="InterPro" id="IPR008271">
    <property type="entry name" value="Ser/Thr_kinase_AS"/>
</dbReference>
<feature type="binding site" evidence="3">
    <location>
        <position position="112"/>
    </location>
    <ligand>
        <name>ATP</name>
        <dbReference type="ChEBI" id="CHEBI:30616"/>
    </ligand>
</feature>